<dbReference type="PANTHER" id="PTHR10796:SF94">
    <property type="entry name" value="SSD DOMAIN-CONTAINING PROTEIN"/>
    <property type="match status" value="1"/>
</dbReference>
<dbReference type="InterPro" id="IPR051697">
    <property type="entry name" value="Patched_domain-protein"/>
</dbReference>
<accession>A0A0N4ZBN8</accession>
<organism evidence="9 10">
    <name type="scientific">Parastrongyloides trichosuri</name>
    <name type="common">Possum-specific nematode worm</name>
    <dbReference type="NCBI Taxonomy" id="131310"/>
    <lineage>
        <taxon>Eukaryota</taxon>
        <taxon>Metazoa</taxon>
        <taxon>Ecdysozoa</taxon>
        <taxon>Nematoda</taxon>
        <taxon>Chromadorea</taxon>
        <taxon>Rhabditida</taxon>
        <taxon>Tylenchina</taxon>
        <taxon>Panagrolaimomorpha</taxon>
        <taxon>Strongyloidoidea</taxon>
        <taxon>Strongyloididae</taxon>
        <taxon>Parastrongyloides</taxon>
    </lineage>
</organism>
<evidence type="ECO:0000259" key="8">
    <source>
        <dbReference type="PROSITE" id="PS50156"/>
    </source>
</evidence>
<feature type="transmembrane region" description="Helical" evidence="7">
    <location>
        <begin position="385"/>
        <end position="414"/>
    </location>
</feature>
<dbReference type="GO" id="GO:0006897">
    <property type="term" value="P:endocytosis"/>
    <property type="evidence" value="ECO:0007669"/>
    <property type="project" value="TreeGrafter"/>
</dbReference>
<dbReference type="InterPro" id="IPR000731">
    <property type="entry name" value="SSD"/>
</dbReference>
<dbReference type="Pfam" id="PF02460">
    <property type="entry name" value="Patched"/>
    <property type="match status" value="1"/>
</dbReference>
<evidence type="ECO:0000256" key="3">
    <source>
        <dbReference type="ARBA" id="ARBA00022692"/>
    </source>
</evidence>
<keyword evidence="9" id="KW-1185">Reference proteome</keyword>
<feature type="transmembrane region" description="Helical" evidence="7">
    <location>
        <begin position="708"/>
        <end position="730"/>
    </location>
</feature>
<feature type="transmembrane region" description="Helical" evidence="7">
    <location>
        <begin position="359"/>
        <end position="379"/>
    </location>
</feature>
<protein>
    <submittedName>
        <fullName evidence="10">SSD domain-containing protein</fullName>
    </submittedName>
</protein>
<feature type="transmembrane region" description="Helical" evidence="7">
    <location>
        <begin position="318"/>
        <end position="339"/>
    </location>
</feature>
<proteinExistence type="inferred from homology"/>
<feature type="transmembrane region" description="Helical" evidence="7">
    <location>
        <begin position="656"/>
        <end position="675"/>
    </location>
</feature>
<feature type="transmembrane region" description="Helical" evidence="7">
    <location>
        <begin position="260"/>
        <end position="279"/>
    </location>
</feature>
<evidence type="ECO:0000256" key="2">
    <source>
        <dbReference type="ARBA" id="ARBA00005585"/>
    </source>
</evidence>
<dbReference type="AlphaFoldDB" id="A0A0N4ZBN8"/>
<feature type="domain" description="SSD" evidence="8">
    <location>
        <begin position="257"/>
        <end position="413"/>
    </location>
</feature>
<feature type="transmembrane region" description="Helical" evidence="7">
    <location>
        <begin position="682"/>
        <end position="702"/>
    </location>
</feature>
<name>A0A0N4ZBN8_PARTI</name>
<dbReference type="GO" id="GO:0030659">
    <property type="term" value="C:cytoplasmic vesicle membrane"/>
    <property type="evidence" value="ECO:0007669"/>
    <property type="project" value="TreeGrafter"/>
</dbReference>
<feature type="transmembrane region" description="Helical" evidence="7">
    <location>
        <begin position="793"/>
        <end position="818"/>
    </location>
</feature>
<dbReference type="GO" id="GO:0018996">
    <property type="term" value="P:molting cycle, collagen and cuticulin-based cuticle"/>
    <property type="evidence" value="ECO:0007669"/>
    <property type="project" value="TreeGrafter"/>
</dbReference>
<feature type="transmembrane region" description="Helical" evidence="7">
    <location>
        <begin position="768"/>
        <end position="787"/>
    </location>
</feature>
<dbReference type="WBParaSite" id="PTRK_0000494800.1">
    <property type="protein sequence ID" value="PTRK_0000494800.1"/>
    <property type="gene ID" value="PTRK_0000494800"/>
</dbReference>
<comment type="similarity">
    <text evidence="2">Belongs to the patched family.</text>
</comment>
<keyword evidence="4 7" id="KW-1133">Transmembrane helix</keyword>
<feature type="transmembrane region" description="Helical" evidence="7">
    <location>
        <begin position="286"/>
        <end position="306"/>
    </location>
</feature>
<keyword evidence="5 7" id="KW-0472">Membrane</keyword>
<dbReference type="GO" id="GO:0005886">
    <property type="term" value="C:plasma membrane"/>
    <property type="evidence" value="ECO:0007669"/>
    <property type="project" value="TreeGrafter"/>
</dbReference>
<evidence type="ECO:0000256" key="1">
    <source>
        <dbReference type="ARBA" id="ARBA00004141"/>
    </source>
</evidence>
<evidence type="ECO:0000256" key="4">
    <source>
        <dbReference type="ARBA" id="ARBA00022989"/>
    </source>
</evidence>
<comment type="subcellular location">
    <subcellularLocation>
        <location evidence="1">Membrane</location>
        <topology evidence="1">Multi-pass membrane protein</topology>
    </subcellularLocation>
</comment>
<sequence length="881" mass="100773">MIIYKHLGLIIAKNPYLIIIISFITILPICSYYLFSPFLFKTDIRRGFAHKNGEANYEFKILGDYYNLSVHNIEIIALLIKGKNQTTLPITSKVLSEIERLDHFIQNSTSIYNNETVKLKDIYSQRGTFNFLFDAFKMGYDWQEFNYDMSSMLNSNINLSYPNAYIFGHKVFLGSHLFGVHLYNDSLPHISIVKEVDTFALWYMLHPNTENQYKGMLNIEKELFEYFKHDNFSNHLNVRIYGDEIANMEMLRGSMKTSKMLIFGITGMIIYMIYVFHGISYFSQIILLVGALSSPGLATVVAYSLMGWFGVPINSMMIITPFLVLGIGVDDAFLIYHCWQKHSMMNNITKRFSKVIEEVGPSMMITSLTNTLAFSIGIMSPASQMSEFCICTAVAVFVDFVLEFAIFSPLLLILNTKKENNKHVVLRQDDILKEKEEYYWGSYTRLIVSIKGKFFAFIIIIIMYTFAGIGISGMESTFQPKKTFPQDSELINVFKDLDEIYGEYAPVTLMIHSPPNISNTNSYKKFMEMVERLESFPESWSKERSYVWLRDYENFFNKQLKNVSKNLSYEMVPEFLNQNFIDDKSVVKYNVNSKGEVDVEAFVIVIINHQKRSWHERAHLLGRVRNLIKEYPQFNVTAYDYDATIFDLIITVPEELLKAVVLTIGCMSIVCFFVVPDIVITSIAIISVTSIALTLIGFLGLLGQDLDIVIMVNILMAIGFSVDYAAHISFHYFKLKMKLKNELGCKNLTEEDQFLILSKAFSYIGMPMIEAALSTIICMLPLFLIHVPIVKTFAQTVCLVSTIGTIHGLLITPCLLTLKLLSGCGKNKNNYVDIFLLLKLSLLEDRKNKETDGSDKTISTILEDTNVKENTPMSLFNESLS</sequence>
<dbReference type="SUPFAM" id="SSF82866">
    <property type="entry name" value="Multidrug efflux transporter AcrB transmembrane domain"/>
    <property type="match status" value="2"/>
</dbReference>
<dbReference type="PROSITE" id="PS50156">
    <property type="entry name" value="SSD"/>
    <property type="match status" value="1"/>
</dbReference>
<evidence type="ECO:0000256" key="6">
    <source>
        <dbReference type="ARBA" id="ARBA00023180"/>
    </source>
</evidence>
<dbReference type="Gene3D" id="1.20.1640.10">
    <property type="entry name" value="Multidrug efflux transporter AcrB transmembrane domain"/>
    <property type="match status" value="2"/>
</dbReference>
<feature type="transmembrane region" description="Helical" evidence="7">
    <location>
        <begin position="16"/>
        <end position="35"/>
    </location>
</feature>
<feature type="transmembrane region" description="Helical" evidence="7">
    <location>
        <begin position="454"/>
        <end position="474"/>
    </location>
</feature>
<dbReference type="InterPro" id="IPR003392">
    <property type="entry name" value="PTHD_SSD"/>
</dbReference>
<keyword evidence="3 7" id="KW-0812">Transmembrane</keyword>
<dbReference type="Proteomes" id="UP000038045">
    <property type="component" value="Unplaced"/>
</dbReference>
<evidence type="ECO:0000313" key="9">
    <source>
        <dbReference type="Proteomes" id="UP000038045"/>
    </source>
</evidence>
<reference evidence="10" key="1">
    <citation type="submission" date="2017-02" db="UniProtKB">
        <authorList>
            <consortium name="WormBaseParasite"/>
        </authorList>
    </citation>
    <scope>IDENTIFICATION</scope>
</reference>
<evidence type="ECO:0000256" key="5">
    <source>
        <dbReference type="ARBA" id="ARBA00023136"/>
    </source>
</evidence>
<evidence type="ECO:0000256" key="7">
    <source>
        <dbReference type="SAM" id="Phobius"/>
    </source>
</evidence>
<evidence type="ECO:0000313" key="10">
    <source>
        <dbReference type="WBParaSite" id="PTRK_0000494800.1"/>
    </source>
</evidence>
<keyword evidence="6" id="KW-0325">Glycoprotein</keyword>
<dbReference type="PANTHER" id="PTHR10796">
    <property type="entry name" value="PATCHED-RELATED"/>
    <property type="match status" value="1"/>
</dbReference>